<name>A0A4Q7CM01_9STAP</name>
<sequence>MISKSDMLANVVTDYPKNADVFKL</sequence>
<gene>
    <name evidence="1" type="ORF">EIG99_11690</name>
</gene>
<dbReference type="Proteomes" id="UP000293854">
    <property type="component" value="Unassembled WGS sequence"/>
</dbReference>
<protein>
    <submittedName>
        <fullName evidence="1">Iron-sulfur cluster repair di-iron protein ScdA</fullName>
    </submittedName>
</protein>
<dbReference type="EMBL" id="RQTE01000287">
    <property type="protein sequence ID" value="RZI00379.1"/>
    <property type="molecule type" value="Genomic_DNA"/>
</dbReference>
<proteinExistence type="predicted"/>
<reference evidence="1 2" key="1">
    <citation type="submission" date="2018-11" db="EMBL/GenBank/DDBJ databases">
        <title>Genomic profiling of Staphylococcus species from a Poultry farm system in KwaZulu-Natal, South Africa.</title>
        <authorList>
            <person name="Amoako D.G."/>
            <person name="Somboro A.M."/>
            <person name="Abia A.L.K."/>
            <person name="Bester L.A."/>
            <person name="Essack S.Y."/>
        </authorList>
    </citation>
    <scope>NUCLEOTIDE SEQUENCE [LARGE SCALE GENOMIC DNA]</scope>
    <source>
        <strain evidence="1 2">SA11</strain>
    </source>
</reference>
<organism evidence="1 2">
    <name type="scientific">Staphylococcus condimenti</name>
    <dbReference type="NCBI Taxonomy" id="70255"/>
    <lineage>
        <taxon>Bacteria</taxon>
        <taxon>Bacillati</taxon>
        <taxon>Bacillota</taxon>
        <taxon>Bacilli</taxon>
        <taxon>Bacillales</taxon>
        <taxon>Staphylococcaceae</taxon>
        <taxon>Staphylococcus</taxon>
    </lineage>
</organism>
<accession>A0A4Q7CM01</accession>
<evidence type="ECO:0000313" key="1">
    <source>
        <dbReference type="EMBL" id="RZI00379.1"/>
    </source>
</evidence>
<comment type="caution">
    <text evidence="1">The sequence shown here is derived from an EMBL/GenBank/DDBJ whole genome shotgun (WGS) entry which is preliminary data.</text>
</comment>
<evidence type="ECO:0000313" key="2">
    <source>
        <dbReference type="Proteomes" id="UP000293854"/>
    </source>
</evidence>
<feature type="non-terminal residue" evidence="1">
    <location>
        <position position="24"/>
    </location>
</feature>
<dbReference type="AlphaFoldDB" id="A0A4Q7CM01"/>